<dbReference type="RefSeq" id="YP_009148371.1">
    <property type="nucleotide sequence ID" value="NC_027348.2"/>
</dbReference>
<dbReference type="EMBL" id="KM879221">
    <property type="protein sequence ID" value="AIU44262.1"/>
    <property type="molecule type" value="Genomic_DNA"/>
</dbReference>
<protein>
    <submittedName>
        <fullName evidence="1">Uncharacterized protein</fullName>
    </submittedName>
</protein>
<keyword evidence="2" id="KW-1185">Reference proteome</keyword>
<organism evidence="1 2">
    <name type="scientific">Delftia phage RG-2014</name>
    <dbReference type="NCBI Taxonomy" id="1563661"/>
    <lineage>
        <taxon>Viruses</taxon>
        <taxon>Duplodnaviria</taxon>
        <taxon>Heunggongvirae</taxon>
        <taxon>Uroviricota</taxon>
        <taxon>Caudoviricetes</taxon>
        <taxon>Schitoviridae</taxon>
        <taxon>Dendoorenvirus</taxon>
        <taxon>Dendoorenvirus RG2014</taxon>
    </lineage>
</organism>
<evidence type="ECO:0000313" key="1">
    <source>
        <dbReference type="EMBL" id="AIU44262.1"/>
    </source>
</evidence>
<gene>
    <name evidence="1" type="ORF">RG2014_08</name>
</gene>
<name>A0A097PAI1_9CAUD</name>
<reference evidence="2" key="1">
    <citation type="submission" date="2014-10" db="EMBL/GenBank/DDBJ databases">
        <title>Draft genome sequence of lytic bacteriophage specific to a multidrug resistant bacterium Delftia tsuruhatensis ARB-1.</title>
        <authorList>
            <person name="Bhattacharjee A.S."/>
            <person name="Motlagh A.M."/>
            <person name="Goel R."/>
        </authorList>
    </citation>
    <scope>NUCLEOTIDE SEQUENCE [LARGE SCALE GENOMIC DNA]</scope>
</reference>
<dbReference type="Proteomes" id="UP000030040">
    <property type="component" value="Segment"/>
</dbReference>
<accession>A0A097PAI1</accession>
<evidence type="ECO:0000313" key="2">
    <source>
        <dbReference type="Proteomes" id="UP000030040"/>
    </source>
</evidence>
<dbReference type="GeneID" id="24638693"/>
<proteinExistence type="predicted"/>
<sequence>MHYAITGLSQEQVLHIRKTIPMFPISTDGANAILDRIDLALVQPQVDDAMEILKQMDNRQLQSIQQAYESHPNAGPYEVALRNAILQYRISQGYTTIVFKQEINT</sequence>
<dbReference type="KEGG" id="vg:24638693"/>